<dbReference type="FunFam" id="3.40.50.300:FF:000366">
    <property type="entry name" value="GTPase, IMAP family member 2"/>
    <property type="match status" value="1"/>
</dbReference>
<dbReference type="PANTHER" id="PTHR10903">
    <property type="entry name" value="GTPASE, IMAP FAMILY MEMBER-RELATED"/>
    <property type="match status" value="1"/>
</dbReference>
<proteinExistence type="inferred from homology"/>
<feature type="domain" description="AIG1-type G" evidence="4">
    <location>
        <begin position="5"/>
        <end position="206"/>
    </location>
</feature>
<organism evidence="5 6">
    <name type="scientific">Pleurodeles waltl</name>
    <name type="common">Iberian ribbed newt</name>
    <dbReference type="NCBI Taxonomy" id="8319"/>
    <lineage>
        <taxon>Eukaryota</taxon>
        <taxon>Metazoa</taxon>
        <taxon>Chordata</taxon>
        <taxon>Craniata</taxon>
        <taxon>Vertebrata</taxon>
        <taxon>Euteleostomi</taxon>
        <taxon>Amphibia</taxon>
        <taxon>Batrachia</taxon>
        <taxon>Caudata</taxon>
        <taxon>Salamandroidea</taxon>
        <taxon>Salamandridae</taxon>
        <taxon>Pleurodelinae</taxon>
        <taxon>Pleurodeles</taxon>
    </lineage>
</organism>
<sequence>MAAVTPELRMVLVGKTGAGKSAAGNTILGRSGFKSKPSANAVTSKCSEGSRKKNGQKITVIDTPGLFDPQIPHSVIVHEIGKCVVMSAPGPHAIVLVIHASRFTPEEAEAVRAIQALFGEEAPRYMLVLFTRMDDLEHDEISLEDFIRDSDKLGELIRACGGRYLGFNNRAAGREQQVGALISMVHRMVKYNGGSHYINKTFERAEKEIRRREQEIREERRRSGRTSEELPDAREEAKQSVMGWIKDALSTGADFVLETLGDVGAALWNIFAKVLW</sequence>
<dbReference type="Proteomes" id="UP001066276">
    <property type="component" value="Unassembled WGS sequence"/>
</dbReference>
<protein>
    <recommendedName>
        <fullName evidence="4">AIG1-type G domain-containing protein</fullName>
    </recommendedName>
</protein>
<dbReference type="PROSITE" id="PS51720">
    <property type="entry name" value="G_AIG1"/>
    <property type="match status" value="1"/>
</dbReference>
<keyword evidence="6" id="KW-1185">Reference proteome</keyword>
<evidence type="ECO:0000256" key="1">
    <source>
        <dbReference type="ARBA" id="ARBA00008535"/>
    </source>
</evidence>
<comment type="similarity">
    <text evidence="1">Belongs to the TRAFAC class TrmE-Era-EngA-EngB-Septin-like GTPase superfamily. AIG1/Toc34/Toc159-like paraseptin GTPase family. IAN subfamily.</text>
</comment>
<evidence type="ECO:0000256" key="3">
    <source>
        <dbReference type="ARBA" id="ARBA00023134"/>
    </source>
</evidence>
<dbReference type="InterPro" id="IPR045058">
    <property type="entry name" value="GIMA/IAN/Toc"/>
</dbReference>
<dbReference type="AlphaFoldDB" id="A0AAV7KMJ1"/>
<name>A0AAV7KMJ1_PLEWA</name>
<reference evidence="5 6" key="1">
    <citation type="journal article" date="2022" name="bioRxiv">
        <title>Sequencing and chromosome-scale assembly of the giantPleurodeles waltlgenome.</title>
        <authorList>
            <person name="Brown T."/>
            <person name="Elewa A."/>
            <person name="Iarovenko S."/>
            <person name="Subramanian E."/>
            <person name="Araus A.J."/>
            <person name="Petzold A."/>
            <person name="Susuki M."/>
            <person name="Suzuki K.-i.T."/>
            <person name="Hayashi T."/>
            <person name="Toyoda A."/>
            <person name="Oliveira C."/>
            <person name="Osipova E."/>
            <person name="Leigh N.D."/>
            <person name="Simon A."/>
            <person name="Yun M.H."/>
        </authorList>
    </citation>
    <scope>NUCLEOTIDE SEQUENCE [LARGE SCALE GENOMIC DNA]</scope>
    <source>
        <strain evidence="5">20211129_DDA</strain>
        <tissue evidence="5">Liver</tissue>
    </source>
</reference>
<evidence type="ECO:0000256" key="2">
    <source>
        <dbReference type="ARBA" id="ARBA00022741"/>
    </source>
</evidence>
<accession>A0AAV7KMJ1</accession>
<dbReference type="CDD" id="cd01852">
    <property type="entry name" value="AIG1"/>
    <property type="match status" value="1"/>
</dbReference>
<keyword evidence="3" id="KW-0342">GTP-binding</keyword>
<evidence type="ECO:0000259" key="4">
    <source>
        <dbReference type="PROSITE" id="PS51720"/>
    </source>
</evidence>
<evidence type="ECO:0000313" key="5">
    <source>
        <dbReference type="EMBL" id="KAJ1079582.1"/>
    </source>
</evidence>
<dbReference type="GO" id="GO:0005525">
    <property type="term" value="F:GTP binding"/>
    <property type="evidence" value="ECO:0007669"/>
    <property type="project" value="UniProtKB-KW"/>
</dbReference>
<dbReference type="InterPro" id="IPR027417">
    <property type="entry name" value="P-loop_NTPase"/>
</dbReference>
<dbReference type="EMBL" id="JANPWB010000074">
    <property type="protein sequence ID" value="KAJ1079582.1"/>
    <property type="molecule type" value="Genomic_DNA"/>
</dbReference>
<evidence type="ECO:0000313" key="6">
    <source>
        <dbReference type="Proteomes" id="UP001066276"/>
    </source>
</evidence>
<keyword evidence="2" id="KW-0547">Nucleotide-binding</keyword>
<gene>
    <name evidence="5" type="ORF">NDU88_000186</name>
</gene>
<dbReference type="SUPFAM" id="SSF52540">
    <property type="entry name" value="P-loop containing nucleoside triphosphate hydrolases"/>
    <property type="match status" value="1"/>
</dbReference>
<dbReference type="Gene3D" id="3.40.50.300">
    <property type="entry name" value="P-loop containing nucleotide triphosphate hydrolases"/>
    <property type="match status" value="1"/>
</dbReference>
<dbReference type="InterPro" id="IPR006703">
    <property type="entry name" value="G_AIG1"/>
</dbReference>
<dbReference type="Pfam" id="PF04548">
    <property type="entry name" value="AIG1"/>
    <property type="match status" value="1"/>
</dbReference>
<comment type="caution">
    <text evidence="5">The sequence shown here is derived from an EMBL/GenBank/DDBJ whole genome shotgun (WGS) entry which is preliminary data.</text>
</comment>
<dbReference type="PANTHER" id="PTHR10903:SF170">
    <property type="entry name" value="GTPASE IMAP FAMILY MEMBER 7"/>
    <property type="match status" value="1"/>
</dbReference>